<proteinExistence type="predicted"/>
<feature type="non-terminal residue" evidence="1">
    <location>
        <position position="1"/>
    </location>
</feature>
<evidence type="ECO:0008006" key="3">
    <source>
        <dbReference type="Google" id="ProtNLM"/>
    </source>
</evidence>
<dbReference type="CDD" id="cd09917">
    <property type="entry name" value="F-box_SF"/>
    <property type="match status" value="1"/>
</dbReference>
<organism evidence="1 2">
    <name type="scientific">Haematococcus lacustris</name>
    <name type="common">Green alga</name>
    <name type="synonym">Haematococcus pluvialis</name>
    <dbReference type="NCBI Taxonomy" id="44745"/>
    <lineage>
        <taxon>Eukaryota</taxon>
        <taxon>Viridiplantae</taxon>
        <taxon>Chlorophyta</taxon>
        <taxon>core chlorophytes</taxon>
        <taxon>Chlorophyceae</taxon>
        <taxon>CS clade</taxon>
        <taxon>Chlamydomonadales</taxon>
        <taxon>Haematococcaceae</taxon>
        <taxon>Haematococcus</taxon>
    </lineage>
</organism>
<gene>
    <name evidence="1" type="ORF">HaLaN_27082</name>
</gene>
<dbReference type="InterPro" id="IPR036047">
    <property type="entry name" value="F-box-like_dom_sf"/>
</dbReference>
<sequence length="60" mass="6718">MGLRLDEDEDEAQRERCLPQHCWLQMLEQLPVREVCMLARVNRAMAVGAAQVAAPARLAG</sequence>
<name>A0A6A0A7W5_HAELA</name>
<keyword evidence="2" id="KW-1185">Reference proteome</keyword>
<dbReference type="AlphaFoldDB" id="A0A6A0A7W5"/>
<dbReference type="Proteomes" id="UP000485058">
    <property type="component" value="Unassembled WGS sequence"/>
</dbReference>
<evidence type="ECO:0000313" key="1">
    <source>
        <dbReference type="EMBL" id="GFH28571.1"/>
    </source>
</evidence>
<accession>A0A6A0A7W5</accession>
<comment type="caution">
    <text evidence="1">The sequence shown here is derived from an EMBL/GenBank/DDBJ whole genome shotgun (WGS) entry which is preliminary data.</text>
</comment>
<reference evidence="1 2" key="1">
    <citation type="submission" date="2020-02" db="EMBL/GenBank/DDBJ databases">
        <title>Draft genome sequence of Haematococcus lacustris strain NIES-144.</title>
        <authorList>
            <person name="Morimoto D."/>
            <person name="Nakagawa S."/>
            <person name="Yoshida T."/>
            <person name="Sawayama S."/>
        </authorList>
    </citation>
    <scope>NUCLEOTIDE SEQUENCE [LARGE SCALE GENOMIC DNA]</scope>
    <source>
        <strain evidence="1 2">NIES-144</strain>
    </source>
</reference>
<protein>
    <recommendedName>
        <fullName evidence="3">F-box domain-containing protein</fullName>
    </recommendedName>
</protein>
<evidence type="ECO:0000313" key="2">
    <source>
        <dbReference type="Proteomes" id="UP000485058"/>
    </source>
</evidence>
<dbReference type="EMBL" id="BLLF01003936">
    <property type="protein sequence ID" value="GFH28571.1"/>
    <property type="molecule type" value="Genomic_DNA"/>
</dbReference>
<dbReference type="SUPFAM" id="SSF81383">
    <property type="entry name" value="F-box domain"/>
    <property type="match status" value="1"/>
</dbReference>